<dbReference type="AlphaFoldDB" id="A0A2P6VMK0"/>
<feature type="region of interest" description="Disordered" evidence="2">
    <location>
        <begin position="1"/>
        <end position="46"/>
    </location>
</feature>
<reference evidence="4 5" key="1">
    <citation type="journal article" date="2018" name="Plant J.">
        <title>Genome sequences of Chlorella sorokiniana UTEX 1602 and Micractinium conductrix SAG 241.80: implications to maltose excretion by a green alga.</title>
        <authorList>
            <person name="Arriola M.B."/>
            <person name="Velmurugan N."/>
            <person name="Zhang Y."/>
            <person name="Plunkett M.H."/>
            <person name="Hondzo H."/>
            <person name="Barney B.M."/>
        </authorList>
    </citation>
    <scope>NUCLEOTIDE SEQUENCE [LARGE SCALE GENOMIC DNA]</scope>
    <source>
        <strain evidence="4 5">SAG 241.80</strain>
    </source>
</reference>
<protein>
    <submittedName>
        <fullName evidence="4">Glucan endo-1,3-beta-glucosidase A1</fullName>
    </submittedName>
</protein>
<dbReference type="InterPro" id="IPR050546">
    <property type="entry name" value="Glycosyl_Hydrlase_16"/>
</dbReference>
<dbReference type="PROSITE" id="PS51762">
    <property type="entry name" value="GH16_2"/>
    <property type="match status" value="1"/>
</dbReference>
<evidence type="ECO:0000313" key="5">
    <source>
        <dbReference type="Proteomes" id="UP000239649"/>
    </source>
</evidence>
<comment type="caution">
    <text evidence="4">The sequence shown here is derived from an EMBL/GenBank/DDBJ whole genome shotgun (WGS) entry which is preliminary data.</text>
</comment>
<proteinExistence type="inferred from homology"/>
<organism evidence="4 5">
    <name type="scientific">Micractinium conductrix</name>
    <dbReference type="NCBI Taxonomy" id="554055"/>
    <lineage>
        <taxon>Eukaryota</taxon>
        <taxon>Viridiplantae</taxon>
        <taxon>Chlorophyta</taxon>
        <taxon>core chlorophytes</taxon>
        <taxon>Trebouxiophyceae</taxon>
        <taxon>Chlorellales</taxon>
        <taxon>Chlorellaceae</taxon>
        <taxon>Chlorella clade</taxon>
        <taxon>Micractinium</taxon>
    </lineage>
</organism>
<dbReference type="EMBL" id="LHPF02000002">
    <property type="protein sequence ID" value="PSC75318.1"/>
    <property type="molecule type" value="Genomic_DNA"/>
</dbReference>
<dbReference type="STRING" id="554055.A0A2P6VMK0"/>
<dbReference type="Pfam" id="PF00722">
    <property type="entry name" value="Glyco_hydro_16"/>
    <property type="match status" value="1"/>
</dbReference>
<dbReference type="GO" id="GO:0004553">
    <property type="term" value="F:hydrolase activity, hydrolyzing O-glycosyl compounds"/>
    <property type="evidence" value="ECO:0007669"/>
    <property type="project" value="InterPro"/>
</dbReference>
<dbReference type="Proteomes" id="UP000239649">
    <property type="component" value="Unassembled WGS sequence"/>
</dbReference>
<dbReference type="PANTHER" id="PTHR10963">
    <property type="entry name" value="GLYCOSYL HYDROLASE-RELATED"/>
    <property type="match status" value="1"/>
</dbReference>
<dbReference type="CDD" id="cd08023">
    <property type="entry name" value="GH16_laminarinase_like"/>
    <property type="match status" value="1"/>
</dbReference>
<comment type="similarity">
    <text evidence="1">Belongs to the glycosyl hydrolase 16 family.</text>
</comment>
<dbReference type="Gene3D" id="2.60.120.200">
    <property type="match status" value="1"/>
</dbReference>
<sequence>MPALRPGSGTLSPPPPRPSPPPPSPSPPPPRPLPPPPAPAPASVDWGTPILTATFEGSTLDRTLFDVEQDCWGGGNGEHQCYVDRPENLRVENGRLVIEARRGDWAGTVETCTRPWDAWSCTAAKPFTSARIRTKASTRGSWTYGRFEVRAQLAKGDFLWPAIWMLPTDNVYGTWAASGEIDIVEFRGQPALNDTLEGTLHYGAAWPANAWRGSGHLRPLPGTDLSAAMHDYALEWSADGAGRPLRMRWLVDGVQFHEQALNTSWSAGAASPYTQDGQPWDRRFHLVLNLAVGGGFFPTSQYGVWNTHAQWDATSAGWARPRMEVEHVKVWAWPRQQG</sequence>
<dbReference type="InterPro" id="IPR013320">
    <property type="entry name" value="ConA-like_dom_sf"/>
</dbReference>
<feature type="compositionally biased region" description="Pro residues" evidence="2">
    <location>
        <begin position="12"/>
        <end position="40"/>
    </location>
</feature>
<name>A0A2P6VMK0_9CHLO</name>
<evidence type="ECO:0000256" key="1">
    <source>
        <dbReference type="ARBA" id="ARBA00006865"/>
    </source>
</evidence>
<dbReference type="PANTHER" id="PTHR10963:SF55">
    <property type="entry name" value="GLYCOSIDE HYDROLASE FAMILY 16 PROTEIN"/>
    <property type="match status" value="1"/>
</dbReference>
<dbReference type="SUPFAM" id="SSF49899">
    <property type="entry name" value="Concanavalin A-like lectins/glucanases"/>
    <property type="match status" value="1"/>
</dbReference>
<evidence type="ECO:0000256" key="2">
    <source>
        <dbReference type="SAM" id="MobiDB-lite"/>
    </source>
</evidence>
<evidence type="ECO:0000313" key="4">
    <source>
        <dbReference type="EMBL" id="PSC75318.1"/>
    </source>
</evidence>
<keyword evidence="5" id="KW-1185">Reference proteome</keyword>
<feature type="domain" description="GH16" evidence="3">
    <location>
        <begin position="44"/>
        <end position="336"/>
    </location>
</feature>
<gene>
    <name evidence="4" type="ORF">C2E20_1154</name>
</gene>
<accession>A0A2P6VMK0</accession>
<dbReference type="OrthoDB" id="1938337at2759"/>
<dbReference type="GO" id="GO:0005975">
    <property type="term" value="P:carbohydrate metabolic process"/>
    <property type="evidence" value="ECO:0007669"/>
    <property type="project" value="InterPro"/>
</dbReference>
<dbReference type="InterPro" id="IPR000757">
    <property type="entry name" value="Beta-glucanase-like"/>
</dbReference>
<evidence type="ECO:0000259" key="3">
    <source>
        <dbReference type="PROSITE" id="PS51762"/>
    </source>
</evidence>